<evidence type="ECO:0000313" key="2">
    <source>
        <dbReference type="Proteomes" id="UP000596902"/>
    </source>
</evidence>
<name>A0A8H7EIB6_9PLEO</name>
<gene>
    <name evidence="1" type="ORF">GT037_001512</name>
</gene>
<dbReference type="Proteomes" id="UP000596902">
    <property type="component" value="Unassembled WGS sequence"/>
</dbReference>
<reference evidence="1" key="2">
    <citation type="submission" date="2020-08" db="EMBL/GenBank/DDBJ databases">
        <title>Draft Genome Sequence of Cumin Blight Pathogen Alternaria burnsii.</title>
        <authorList>
            <person name="Feng Z."/>
        </authorList>
    </citation>
    <scope>NUCLEOTIDE SEQUENCE</scope>
    <source>
        <strain evidence="1">CBS107.38</strain>
    </source>
</reference>
<evidence type="ECO:0000313" key="1">
    <source>
        <dbReference type="EMBL" id="KAF7679861.1"/>
    </source>
</evidence>
<protein>
    <submittedName>
        <fullName evidence="1">Uncharacterized protein</fullName>
    </submittedName>
</protein>
<dbReference type="AlphaFoldDB" id="A0A8H7EIB6"/>
<accession>A0A8H7EIB6</accession>
<proteinExistence type="predicted"/>
<dbReference type="RefSeq" id="XP_038789851.1">
    <property type="nucleotide sequence ID" value="XM_038926559.1"/>
</dbReference>
<organism evidence="1 2">
    <name type="scientific">Alternaria burnsii</name>
    <dbReference type="NCBI Taxonomy" id="1187904"/>
    <lineage>
        <taxon>Eukaryota</taxon>
        <taxon>Fungi</taxon>
        <taxon>Dikarya</taxon>
        <taxon>Ascomycota</taxon>
        <taxon>Pezizomycotina</taxon>
        <taxon>Dothideomycetes</taxon>
        <taxon>Pleosporomycetidae</taxon>
        <taxon>Pleosporales</taxon>
        <taxon>Pleosporineae</taxon>
        <taxon>Pleosporaceae</taxon>
        <taxon>Alternaria</taxon>
        <taxon>Alternaria sect. Alternaria</taxon>
    </lineage>
</organism>
<reference evidence="1" key="1">
    <citation type="submission" date="2020-01" db="EMBL/GenBank/DDBJ databases">
        <authorList>
            <person name="Feng Z.H.Z."/>
        </authorList>
    </citation>
    <scope>NUCLEOTIDE SEQUENCE</scope>
    <source>
        <strain evidence="1">CBS107.38</strain>
    </source>
</reference>
<keyword evidence="2" id="KW-1185">Reference proteome</keyword>
<dbReference type="EMBL" id="JAAABM010000002">
    <property type="protein sequence ID" value="KAF7679861.1"/>
    <property type="molecule type" value="Genomic_DNA"/>
</dbReference>
<sequence length="221" mass="24984">MYNVRSVLQISNLSRQIMLPMRLTVASKSIEREEITEPLLCQAAQVTESRWRTQRFPRELELQIQQNCVGLTEPQGNQNERRFENFEESRTPAYTSNQHTIGCSPTTTFYRGLQIVKTAIDQGLIYRVYEPTQAYIVGWVDLLVQVACIQLVLPSSSTQDLEELPSIPICLVKKHDALSCSGSKWVDLTSLEESYRPFLEDLHALLLLDGDGLVHGKGSGT</sequence>
<comment type="caution">
    <text evidence="1">The sequence shown here is derived from an EMBL/GenBank/DDBJ whole genome shotgun (WGS) entry which is preliminary data.</text>
</comment>
<dbReference type="GeneID" id="62199737"/>